<dbReference type="Proteomes" id="UP000019402">
    <property type="component" value="Unassembled WGS sequence"/>
</dbReference>
<accession>W7YTS4</accession>
<dbReference type="RefSeq" id="WP_027471893.1">
    <property type="nucleotide sequence ID" value="NZ_KI912107.1"/>
</dbReference>
<proteinExistence type="predicted"/>
<gene>
    <name evidence="1" type="ORF">JCM21142_114609</name>
</gene>
<dbReference type="AlphaFoldDB" id="W7YTS4"/>
<organism evidence="1 2">
    <name type="scientific">Saccharicrinis fermentans DSM 9555 = JCM 21142</name>
    <dbReference type="NCBI Taxonomy" id="869213"/>
    <lineage>
        <taxon>Bacteria</taxon>
        <taxon>Pseudomonadati</taxon>
        <taxon>Bacteroidota</taxon>
        <taxon>Bacteroidia</taxon>
        <taxon>Marinilabiliales</taxon>
        <taxon>Marinilabiliaceae</taxon>
        <taxon>Saccharicrinis</taxon>
    </lineage>
</organism>
<reference evidence="1 2" key="1">
    <citation type="journal article" date="2014" name="Genome Announc.">
        <title>Draft Genome Sequence of Cytophaga fermentans JCM 21142T, a Facultative Anaerobe Isolated from Marine Mud.</title>
        <authorList>
            <person name="Starns D."/>
            <person name="Oshima K."/>
            <person name="Suda W."/>
            <person name="Iino T."/>
            <person name="Yuki M."/>
            <person name="Inoue J."/>
            <person name="Kitamura K."/>
            <person name="Iida T."/>
            <person name="Darby A."/>
            <person name="Hattori M."/>
            <person name="Ohkuma M."/>
        </authorList>
    </citation>
    <scope>NUCLEOTIDE SEQUENCE [LARGE SCALE GENOMIC DNA]</scope>
    <source>
        <strain evidence="1 2">JCM 21142</strain>
    </source>
</reference>
<dbReference type="STRING" id="869213.GCA_000517085_02258"/>
<evidence type="ECO:0000313" key="1">
    <source>
        <dbReference type="EMBL" id="GAF05854.1"/>
    </source>
</evidence>
<comment type="caution">
    <text evidence="1">The sequence shown here is derived from an EMBL/GenBank/DDBJ whole genome shotgun (WGS) entry which is preliminary data.</text>
</comment>
<name>W7YTS4_9BACT</name>
<protein>
    <submittedName>
        <fullName evidence="1">Uncharacterized protein</fullName>
    </submittedName>
</protein>
<dbReference type="EMBL" id="BAMD01000138">
    <property type="protein sequence ID" value="GAF05854.1"/>
    <property type="molecule type" value="Genomic_DNA"/>
</dbReference>
<sequence length="79" mass="8902">MKMGGIFVSNHVCDKMLSQQEEMVLALVELQTRVLGYPSHNIPEEKLKKTLSEADFGEFITKQPDGSYAYPTLLLSVKK</sequence>
<evidence type="ECO:0000313" key="2">
    <source>
        <dbReference type="Proteomes" id="UP000019402"/>
    </source>
</evidence>
<keyword evidence="2" id="KW-1185">Reference proteome</keyword>